<keyword evidence="3" id="KW-1185">Reference proteome</keyword>
<dbReference type="PANTHER" id="PTHR34876:SF4">
    <property type="entry name" value="1,4-BETA-D-GLUCAN CELLOBIOHYDROLASE C-RELATED"/>
    <property type="match status" value="1"/>
</dbReference>
<dbReference type="Pfam" id="PF01341">
    <property type="entry name" value="Glyco_hydro_6"/>
    <property type="match status" value="1"/>
</dbReference>
<dbReference type="PRINTS" id="PR00733">
    <property type="entry name" value="GLHYDRLASE6"/>
</dbReference>
<protein>
    <submittedName>
        <fullName evidence="2">Aste57867_12794 protein</fullName>
    </submittedName>
</protein>
<dbReference type="OrthoDB" id="64893at2759"/>
<dbReference type="SUPFAM" id="SSF51989">
    <property type="entry name" value="Glycosyl hydrolases family 6, cellulases"/>
    <property type="match status" value="1"/>
</dbReference>
<dbReference type="InterPro" id="IPR036434">
    <property type="entry name" value="Beta_cellobiohydrolase_sf"/>
</dbReference>
<evidence type="ECO:0000313" key="1">
    <source>
        <dbReference type="EMBL" id="KAF0696453.1"/>
    </source>
</evidence>
<dbReference type="EMBL" id="CAADRA010005417">
    <property type="protein sequence ID" value="VFT89643.1"/>
    <property type="molecule type" value="Genomic_DNA"/>
</dbReference>
<gene>
    <name evidence="2" type="primary">Aste57867_12794</name>
    <name evidence="1" type="ORF">As57867_012746</name>
    <name evidence="2" type="ORF">ASTE57867_12794</name>
</gene>
<dbReference type="GO" id="GO:0030245">
    <property type="term" value="P:cellulose catabolic process"/>
    <property type="evidence" value="ECO:0007669"/>
    <property type="project" value="InterPro"/>
</dbReference>
<sequence>MVSTSWHRQPTCVPHILPIAHSNLLRHCHAPKTSSFAMRTHQRTTLAFACILAPAVGYICNALVPHTYEEAWNAYPPLRDAIDAIKGQAIATWHTDRGTSELEALVAQCDEDDDAVPAIVLYGLPGKDCAGEWSSGGTNTNADQYRTWVDAFTQTIGDREIVLVLEPDAVGLLSTNDCAWANDYLPNLQVALELLTTQSPNAHVYVDVASWSNQAKAIDVLNDLRAYGLGGLSLNTANYKATDDLYAICDAYAEATDGLHCILDTSRNYNGSPHGEWCNARSAGIGAPPTDWVDNDNVDYLLWIKVPGESDGECTHAGRTDDAMAGPAAGLFFPEAFEEMWNKGYFVQEAQQPGVWSDLNAAPERVTTANDAVWRPSSPAPNMTFTPQPTRTVLVLLK</sequence>
<dbReference type="Gene3D" id="3.20.20.40">
    <property type="entry name" value="1, 4-beta cellobiohydrolase"/>
    <property type="match status" value="1"/>
</dbReference>
<organism evidence="2 3">
    <name type="scientific">Aphanomyces stellatus</name>
    <dbReference type="NCBI Taxonomy" id="120398"/>
    <lineage>
        <taxon>Eukaryota</taxon>
        <taxon>Sar</taxon>
        <taxon>Stramenopiles</taxon>
        <taxon>Oomycota</taxon>
        <taxon>Saprolegniomycetes</taxon>
        <taxon>Saprolegniales</taxon>
        <taxon>Verrucalvaceae</taxon>
        <taxon>Aphanomyces</taxon>
    </lineage>
</organism>
<dbReference type="Proteomes" id="UP000332933">
    <property type="component" value="Unassembled WGS sequence"/>
</dbReference>
<dbReference type="InterPro" id="IPR016288">
    <property type="entry name" value="Beta_cellobiohydrolase"/>
</dbReference>
<accession>A0A485KWI1</accession>
<dbReference type="AlphaFoldDB" id="A0A485KWI1"/>
<reference evidence="1" key="2">
    <citation type="submission" date="2019-06" db="EMBL/GenBank/DDBJ databases">
        <title>Genomics analysis of Aphanomyces spp. identifies a new class of oomycete effector associated with host adaptation.</title>
        <authorList>
            <person name="Gaulin E."/>
        </authorList>
    </citation>
    <scope>NUCLEOTIDE SEQUENCE</scope>
    <source>
        <strain evidence="1">CBS 578.67</strain>
    </source>
</reference>
<name>A0A485KWI1_9STRA</name>
<dbReference type="EMBL" id="VJMH01005396">
    <property type="protein sequence ID" value="KAF0696453.1"/>
    <property type="molecule type" value="Genomic_DNA"/>
</dbReference>
<dbReference type="GO" id="GO:0004553">
    <property type="term" value="F:hydrolase activity, hydrolyzing O-glycosyl compounds"/>
    <property type="evidence" value="ECO:0007669"/>
    <property type="project" value="InterPro"/>
</dbReference>
<proteinExistence type="predicted"/>
<evidence type="ECO:0000313" key="2">
    <source>
        <dbReference type="EMBL" id="VFT89643.1"/>
    </source>
</evidence>
<dbReference type="PANTHER" id="PTHR34876">
    <property type="match status" value="1"/>
</dbReference>
<evidence type="ECO:0000313" key="3">
    <source>
        <dbReference type="Proteomes" id="UP000332933"/>
    </source>
</evidence>
<reference evidence="2 3" key="1">
    <citation type="submission" date="2019-03" db="EMBL/GenBank/DDBJ databases">
        <authorList>
            <person name="Gaulin E."/>
            <person name="Dumas B."/>
        </authorList>
    </citation>
    <scope>NUCLEOTIDE SEQUENCE [LARGE SCALE GENOMIC DNA]</scope>
    <source>
        <strain evidence="2">CBS 568.67</strain>
    </source>
</reference>